<keyword evidence="3" id="KW-1185">Reference proteome</keyword>
<name>A0A0B1TRT1_OESDE</name>
<gene>
    <name evidence="2" type="ORF">OESDEN_01928</name>
</gene>
<protein>
    <submittedName>
        <fullName evidence="2">Uncharacterized protein</fullName>
    </submittedName>
</protein>
<organism evidence="2 3">
    <name type="scientific">Oesophagostomum dentatum</name>
    <name type="common">Nodular worm</name>
    <dbReference type="NCBI Taxonomy" id="61180"/>
    <lineage>
        <taxon>Eukaryota</taxon>
        <taxon>Metazoa</taxon>
        <taxon>Ecdysozoa</taxon>
        <taxon>Nematoda</taxon>
        <taxon>Chromadorea</taxon>
        <taxon>Rhabditida</taxon>
        <taxon>Rhabditina</taxon>
        <taxon>Rhabditomorpha</taxon>
        <taxon>Strongyloidea</taxon>
        <taxon>Strongylidae</taxon>
        <taxon>Oesophagostomum</taxon>
    </lineage>
</organism>
<proteinExistence type="predicted"/>
<evidence type="ECO:0000313" key="2">
    <source>
        <dbReference type="EMBL" id="KHJ98085.1"/>
    </source>
</evidence>
<evidence type="ECO:0000256" key="1">
    <source>
        <dbReference type="SAM" id="MobiDB-lite"/>
    </source>
</evidence>
<dbReference type="Proteomes" id="UP000053660">
    <property type="component" value="Unassembled WGS sequence"/>
</dbReference>
<dbReference type="AlphaFoldDB" id="A0A0B1TRT1"/>
<accession>A0A0B1TRT1</accession>
<dbReference type="OrthoDB" id="10055660at2759"/>
<dbReference type="EMBL" id="KN549358">
    <property type="protein sequence ID" value="KHJ98085.1"/>
    <property type="molecule type" value="Genomic_DNA"/>
</dbReference>
<sequence>MTADAKPRNVEDSDAAVQAFLPDPNENQRLFNIITKNMIHKSGESGNTMCGGDKEKAVRRATNRDTTLTA</sequence>
<evidence type="ECO:0000313" key="3">
    <source>
        <dbReference type="Proteomes" id="UP000053660"/>
    </source>
</evidence>
<reference evidence="2 3" key="1">
    <citation type="submission" date="2014-03" db="EMBL/GenBank/DDBJ databases">
        <title>Draft genome of the hookworm Oesophagostomum dentatum.</title>
        <authorList>
            <person name="Mitreva M."/>
        </authorList>
    </citation>
    <scope>NUCLEOTIDE SEQUENCE [LARGE SCALE GENOMIC DNA]</scope>
    <source>
        <strain evidence="2 3">OD-Hann</strain>
    </source>
</reference>
<feature type="region of interest" description="Disordered" evidence="1">
    <location>
        <begin position="41"/>
        <end position="70"/>
    </location>
</feature>